<dbReference type="KEGG" id="cten:18246182"/>
<dbReference type="GO" id="GO:0016787">
    <property type="term" value="F:hydrolase activity"/>
    <property type="evidence" value="ECO:0007669"/>
    <property type="project" value="UniProtKB-KW"/>
</dbReference>
<evidence type="ECO:0000313" key="6">
    <source>
        <dbReference type="Proteomes" id="UP000000707"/>
    </source>
</evidence>
<keyword evidence="2" id="KW-0175">Coiled coil</keyword>
<dbReference type="HOGENOM" id="CLU_014765_0_0_1"/>
<evidence type="ECO:0000256" key="2">
    <source>
        <dbReference type="SAM" id="Coils"/>
    </source>
</evidence>
<dbReference type="eggNOG" id="ENOG502QT4U">
    <property type="taxonomic scope" value="Eukaryota"/>
</dbReference>
<dbReference type="SMART" id="SM00490">
    <property type="entry name" value="HELICc"/>
    <property type="match status" value="1"/>
</dbReference>
<feature type="domain" description="Helicase ATP-binding" evidence="3">
    <location>
        <begin position="57"/>
        <end position="208"/>
    </location>
</feature>
<dbReference type="GO" id="GO:0036121">
    <property type="term" value="F:double-stranded DNA helicase activity"/>
    <property type="evidence" value="ECO:0007669"/>
    <property type="project" value="TreeGrafter"/>
</dbReference>
<evidence type="ECO:0000259" key="3">
    <source>
        <dbReference type="PROSITE" id="PS51192"/>
    </source>
</evidence>
<dbReference type="GO" id="GO:0000403">
    <property type="term" value="F:Y-form DNA binding"/>
    <property type="evidence" value="ECO:0007669"/>
    <property type="project" value="TreeGrafter"/>
</dbReference>
<dbReference type="SMART" id="SM00487">
    <property type="entry name" value="DEXDc"/>
    <property type="match status" value="1"/>
</dbReference>
<dbReference type="InterPro" id="IPR014001">
    <property type="entry name" value="Helicase_ATP-bd"/>
</dbReference>
<dbReference type="Pfam" id="PF04851">
    <property type="entry name" value="ResIII"/>
    <property type="match status" value="1"/>
</dbReference>
<keyword evidence="5" id="KW-0378">Hydrolase</keyword>
<dbReference type="PROSITE" id="PS51192">
    <property type="entry name" value="HELICASE_ATP_BIND_1"/>
    <property type="match status" value="1"/>
</dbReference>
<dbReference type="PROSITE" id="PS51194">
    <property type="entry name" value="HELICASE_CTER"/>
    <property type="match status" value="1"/>
</dbReference>
<dbReference type="InterPro" id="IPR001650">
    <property type="entry name" value="Helicase_C-like"/>
</dbReference>
<keyword evidence="1" id="KW-0067">ATP-binding</keyword>
<dbReference type="SUPFAM" id="SSF52540">
    <property type="entry name" value="P-loop containing nucleoside triphosphate hydrolases"/>
    <property type="match status" value="1"/>
</dbReference>
<keyword evidence="1" id="KW-0547">Nucleotide-binding</keyword>
<dbReference type="OrthoDB" id="16911at2759"/>
<feature type="domain" description="Helicase C-terminal" evidence="4">
    <location>
        <begin position="261"/>
        <end position="427"/>
    </location>
</feature>
<feature type="coiled-coil region" evidence="2">
    <location>
        <begin position="409"/>
        <end position="443"/>
    </location>
</feature>
<dbReference type="PANTHER" id="PTHR47396:SF1">
    <property type="entry name" value="ATP-DEPENDENT HELICASE IRC3-RELATED"/>
    <property type="match status" value="1"/>
</dbReference>
<dbReference type="GO" id="GO:0005524">
    <property type="term" value="F:ATP binding"/>
    <property type="evidence" value="ECO:0007669"/>
    <property type="project" value="InterPro"/>
</dbReference>
<dbReference type="InterPro" id="IPR050742">
    <property type="entry name" value="Helicase_Restrict-Modif_Enz"/>
</dbReference>
<evidence type="ECO:0000256" key="1">
    <source>
        <dbReference type="ARBA" id="ARBA00022806"/>
    </source>
</evidence>
<accession>G3BDY1</accession>
<dbReference type="InterPro" id="IPR027417">
    <property type="entry name" value="P-loop_NTPase"/>
</dbReference>
<dbReference type="Proteomes" id="UP000000707">
    <property type="component" value="Unassembled WGS sequence"/>
</dbReference>
<evidence type="ECO:0000259" key="4">
    <source>
        <dbReference type="PROSITE" id="PS51194"/>
    </source>
</evidence>
<name>G3BDY1_CANTC</name>
<proteinExistence type="predicted"/>
<dbReference type="Pfam" id="PF00271">
    <property type="entry name" value="Helicase_C"/>
    <property type="match status" value="1"/>
</dbReference>
<keyword evidence="6" id="KW-1185">Reference proteome</keyword>
<dbReference type="AlphaFoldDB" id="G3BDY1"/>
<dbReference type="CDD" id="cd18032">
    <property type="entry name" value="DEXHc_RE_I_III_res"/>
    <property type="match status" value="1"/>
</dbReference>
<evidence type="ECO:0000313" key="5">
    <source>
        <dbReference type="EMBL" id="EGV60407.1"/>
    </source>
</evidence>
<dbReference type="EMBL" id="GL996528">
    <property type="protein sequence ID" value="EGV60407.1"/>
    <property type="molecule type" value="Genomic_DNA"/>
</dbReference>
<dbReference type="STRING" id="590646.G3BDY1"/>
<dbReference type="Gene3D" id="3.40.50.300">
    <property type="entry name" value="P-loop containing nucleotide triphosphate hydrolases"/>
    <property type="match status" value="2"/>
</dbReference>
<sequence length="697" mass="79348">MSKFLNPYGPRPWFHVSRIRYISSTSSTPIKLRDYQIKAIDAVKSAIQRGVRRPAFVMATGGGKTMVFSHLIPQLPQMDPQRGNKVLVLAHTEELIKQAAETIARINPSLKIEVDMRHMKPTFEGDIIVGSVPTLVRTVRLNKYNPKDFKAIVLDECHHASASSWSKILKYFNADTPQSEVIVIGCTATLERSDGKSLGEVFDEIVFERSLLTMVKNKELVDVKFSSLKVDIDLSSVPTKNSDYETVSLSNLINSTETNLLVALSYRKLREEYGFRSTLMFCVDINHCKTLCGVLQRSGINAQYVTGDTVKHERRTIIEDFKNGKIDVLCNVLVFTEGTDIPNIDSLFLVRPTKSRPLLVQMIGRGLRLHGNKTHCHVVDIAGTRGTGIQSVPTLFSLPSDFKIHGKSYQELQKEGEEYTLAQKELEKQEQLENEKLRLLDEQATYSKMVQLNNLENKLDLEFLTVDGFLALESKDMQDFKEFKQIHSTLASHSLDWIRLEYNIWGHQIDEHFFLLERINLEHENTLFKLWATGFTSLQHRVASNYKCGKFTTKTEVISSYNLDTVLAKASVLRNEIQTTFGRLRDSSPLTAKQSNYLESKLGIKLKQYYDNSPELQGKLKEEISKLTRRKAANLIFAQKYSSKALFVGWELQKMLGSNKRTRKTIKKIVKSETLASKHLPNISNITPLHIFQHTSI</sequence>
<dbReference type="CDD" id="cd18799">
    <property type="entry name" value="SF2_C_EcoAI-like"/>
    <property type="match status" value="1"/>
</dbReference>
<reference evidence="5 6" key="1">
    <citation type="journal article" date="2011" name="Proc. Natl. Acad. Sci. U.S.A.">
        <title>Comparative genomics of xylose-fermenting fungi for enhanced biofuel production.</title>
        <authorList>
            <person name="Wohlbach D.J."/>
            <person name="Kuo A."/>
            <person name="Sato T.K."/>
            <person name="Potts K.M."/>
            <person name="Salamov A.A."/>
            <person name="LaButti K.M."/>
            <person name="Sun H."/>
            <person name="Clum A."/>
            <person name="Pangilinan J.L."/>
            <person name="Lindquist E.A."/>
            <person name="Lucas S."/>
            <person name="Lapidus A."/>
            <person name="Jin M."/>
            <person name="Gunawan C."/>
            <person name="Balan V."/>
            <person name="Dale B.E."/>
            <person name="Jeffries T.W."/>
            <person name="Zinkel R."/>
            <person name="Barry K.W."/>
            <person name="Grigoriev I.V."/>
            <person name="Gasch A.P."/>
        </authorList>
    </citation>
    <scope>NUCLEOTIDE SEQUENCE [LARGE SCALE GENOMIC DNA]</scope>
    <source>
        <strain evidence="6">ATCC 10573 / BCRC 21748 / CBS 615 / JCM 9827 / NBRC 10315 / NRRL Y-1498 / VKM Y-70</strain>
    </source>
</reference>
<dbReference type="GO" id="GO:0070125">
    <property type="term" value="P:mitochondrial translational elongation"/>
    <property type="evidence" value="ECO:0007669"/>
    <property type="project" value="TreeGrafter"/>
</dbReference>
<keyword evidence="1" id="KW-0347">Helicase</keyword>
<dbReference type="GO" id="GO:0005759">
    <property type="term" value="C:mitochondrial matrix"/>
    <property type="evidence" value="ECO:0007669"/>
    <property type="project" value="TreeGrafter"/>
</dbReference>
<organism evidence="6">
    <name type="scientific">Candida tenuis (strain ATCC 10573 / BCRC 21748 / CBS 615 / JCM 9827 / NBRC 10315 / NRRL Y-1498 / VKM Y-70)</name>
    <name type="common">Yeast</name>
    <name type="synonym">Yamadazyma tenuis</name>
    <dbReference type="NCBI Taxonomy" id="590646"/>
    <lineage>
        <taxon>Eukaryota</taxon>
        <taxon>Fungi</taxon>
        <taxon>Dikarya</taxon>
        <taxon>Ascomycota</taxon>
        <taxon>Saccharomycotina</taxon>
        <taxon>Pichiomycetes</taxon>
        <taxon>Debaryomycetaceae</taxon>
        <taxon>Yamadazyma</taxon>
    </lineage>
</organism>
<dbReference type="GO" id="GO:0032042">
    <property type="term" value="P:mitochondrial DNA metabolic process"/>
    <property type="evidence" value="ECO:0007669"/>
    <property type="project" value="TreeGrafter"/>
</dbReference>
<dbReference type="InterPro" id="IPR006935">
    <property type="entry name" value="Helicase/UvrB_N"/>
</dbReference>
<gene>
    <name evidence="5" type="ORF">CANTEDRAFT_110283</name>
</gene>
<protein>
    <submittedName>
        <fullName evidence="5">p-loop containing nucleoside triphosphate hydrolase protein</fullName>
    </submittedName>
</protein>
<dbReference type="GO" id="GO:0061749">
    <property type="term" value="F:forked DNA-dependent helicase activity"/>
    <property type="evidence" value="ECO:0007669"/>
    <property type="project" value="TreeGrafter"/>
</dbReference>
<dbReference type="GeneID" id="18246182"/>
<dbReference type="PANTHER" id="PTHR47396">
    <property type="entry name" value="TYPE I RESTRICTION ENZYME ECOKI R PROTEIN"/>
    <property type="match status" value="1"/>
</dbReference>